<sequence>MQTEAQPTEMSLEDALKYAVQLHQDARFDAAETIYTRILEAVPDLPDALHFLGVLRHQRGKSEEAIALIRRAIELSPGHPDSYLNLGNVLAESNNFDAAVVAYEETLKLAPRNPGVYNNIGVIHKLRREWDLAESAYRKAIELAPDNASAYNNLGLLFAARGMIKEAVKYYCESITKMPGNPDSRRLLGTAYYTLGKTREAAEVFRQWLADSPDDPVARHMLAACSGEAVPDRAADAYVEYTFDKFANSFDEQLQQNLAYRAPEIVADAVREALPDIAPASLAILDAGCGTGLCGPLLRSLASQLDGVDLSGGMLTKASARQCYDKLEKGELTAYIAAHTAAWDVIVSADTLVYFGPIDAVCQAARTALRPAGLLVFTVEKLAAEDAPAGFRIQPHGRYAHDKDYVSATLATTGFTPRRIEEVHLRNEGGNPVMGWLVVASAD</sequence>
<proteinExistence type="predicted"/>
<name>A0ABP9QPM0_9RHOO</name>
<comment type="caution">
    <text evidence="3">The sequence shown here is derived from an EMBL/GenBank/DDBJ whole genome shotgun (WGS) entry which is preliminary data.</text>
</comment>
<dbReference type="InterPro" id="IPR013217">
    <property type="entry name" value="Methyltransf_12"/>
</dbReference>
<evidence type="ECO:0000259" key="2">
    <source>
        <dbReference type="Pfam" id="PF08242"/>
    </source>
</evidence>
<keyword evidence="4" id="KW-1185">Reference proteome</keyword>
<feature type="repeat" description="TPR" evidence="1">
    <location>
        <begin position="148"/>
        <end position="181"/>
    </location>
</feature>
<dbReference type="PROSITE" id="PS50293">
    <property type="entry name" value="TPR_REGION"/>
    <property type="match status" value="1"/>
</dbReference>
<dbReference type="InterPro" id="IPR052943">
    <property type="entry name" value="TMTC_O-mannosyl-trnsfr"/>
</dbReference>
<dbReference type="PANTHER" id="PTHR44809">
    <property type="match status" value="1"/>
</dbReference>
<evidence type="ECO:0000256" key="1">
    <source>
        <dbReference type="PROSITE-ProRule" id="PRU00339"/>
    </source>
</evidence>
<dbReference type="Pfam" id="PF13428">
    <property type="entry name" value="TPR_14"/>
    <property type="match status" value="1"/>
</dbReference>
<dbReference type="InterPro" id="IPR011990">
    <property type="entry name" value="TPR-like_helical_dom_sf"/>
</dbReference>
<feature type="repeat" description="TPR" evidence="1">
    <location>
        <begin position="46"/>
        <end position="79"/>
    </location>
</feature>
<evidence type="ECO:0000313" key="4">
    <source>
        <dbReference type="Proteomes" id="UP001500547"/>
    </source>
</evidence>
<feature type="domain" description="Methyltransferase type 12" evidence="2">
    <location>
        <begin position="285"/>
        <end position="375"/>
    </location>
</feature>
<accession>A0ABP9QPM0</accession>
<dbReference type="Gene3D" id="1.25.40.10">
    <property type="entry name" value="Tetratricopeptide repeat domain"/>
    <property type="match status" value="1"/>
</dbReference>
<dbReference type="SUPFAM" id="SSF48452">
    <property type="entry name" value="TPR-like"/>
    <property type="match status" value="1"/>
</dbReference>
<dbReference type="Pfam" id="PF08242">
    <property type="entry name" value="Methyltransf_12"/>
    <property type="match status" value="1"/>
</dbReference>
<dbReference type="InterPro" id="IPR019734">
    <property type="entry name" value="TPR_rpt"/>
</dbReference>
<dbReference type="Pfam" id="PF13424">
    <property type="entry name" value="TPR_12"/>
    <property type="match status" value="2"/>
</dbReference>
<dbReference type="EMBL" id="BAABLD010000008">
    <property type="protein sequence ID" value="GAA5164898.1"/>
    <property type="molecule type" value="Genomic_DNA"/>
</dbReference>
<dbReference type="Proteomes" id="UP001500547">
    <property type="component" value="Unassembled WGS sequence"/>
</dbReference>
<feature type="repeat" description="TPR" evidence="1">
    <location>
        <begin position="114"/>
        <end position="147"/>
    </location>
</feature>
<feature type="repeat" description="TPR" evidence="1">
    <location>
        <begin position="182"/>
        <end position="215"/>
    </location>
</feature>
<dbReference type="InterPro" id="IPR029063">
    <property type="entry name" value="SAM-dependent_MTases_sf"/>
</dbReference>
<dbReference type="PANTHER" id="PTHR44809:SF1">
    <property type="entry name" value="PROTEIN O-MANNOSYL-TRANSFERASE TMTC1"/>
    <property type="match status" value="1"/>
</dbReference>
<dbReference type="SUPFAM" id="SSF53335">
    <property type="entry name" value="S-adenosyl-L-methionine-dependent methyltransferases"/>
    <property type="match status" value="1"/>
</dbReference>
<dbReference type="RefSeq" id="WP_345532743.1">
    <property type="nucleotide sequence ID" value="NZ_BAABLD010000008.1"/>
</dbReference>
<dbReference type="CDD" id="cd02440">
    <property type="entry name" value="AdoMet_MTases"/>
    <property type="match status" value="1"/>
</dbReference>
<gene>
    <name evidence="3" type="ORF">GCM10025770_19560</name>
</gene>
<reference evidence="4" key="1">
    <citation type="journal article" date="2019" name="Int. J. Syst. Evol. Microbiol.">
        <title>The Global Catalogue of Microorganisms (GCM) 10K type strain sequencing project: providing services to taxonomists for standard genome sequencing and annotation.</title>
        <authorList>
            <consortium name="The Broad Institute Genomics Platform"/>
            <consortium name="The Broad Institute Genome Sequencing Center for Infectious Disease"/>
            <person name="Wu L."/>
            <person name="Ma J."/>
        </authorList>
    </citation>
    <scope>NUCLEOTIDE SEQUENCE [LARGE SCALE GENOMIC DNA]</scope>
    <source>
        <strain evidence="4">JCM 18715</strain>
    </source>
</reference>
<dbReference type="Gene3D" id="3.40.50.150">
    <property type="entry name" value="Vaccinia Virus protein VP39"/>
    <property type="match status" value="1"/>
</dbReference>
<evidence type="ECO:0000313" key="3">
    <source>
        <dbReference type="EMBL" id="GAA5164898.1"/>
    </source>
</evidence>
<keyword evidence="1" id="KW-0802">TPR repeat</keyword>
<protein>
    <submittedName>
        <fullName evidence="3">Tetratricopeptide repeat protein</fullName>
    </submittedName>
</protein>
<dbReference type="SMART" id="SM00028">
    <property type="entry name" value="TPR"/>
    <property type="match status" value="5"/>
</dbReference>
<organism evidence="3 4">
    <name type="scientific">Viridibacterium curvum</name>
    <dbReference type="NCBI Taxonomy" id="1101404"/>
    <lineage>
        <taxon>Bacteria</taxon>
        <taxon>Pseudomonadati</taxon>
        <taxon>Pseudomonadota</taxon>
        <taxon>Betaproteobacteria</taxon>
        <taxon>Rhodocyclales</taxon>
        <taxon>Rhodocyclaceae</taxon>
        <taxon>Viridibacterium</taxon>
    </lineage>
</organism>
<feature type="repeat" description="TPR" evidence="1">
    <location>
        <begin position="80"/>
        <end position="113"/>
    </location>
</feature>
<dbReference type="PROSITE" id="PS50005">
    <property type="entry name" value="TPR"/>
    <property type="match status" value="5"/>
</dbReference>